<proteinExistence type="predicted"/>
<keyword evidence="2" id="KW-0472">Membrane</keyword>
<evidence type="ECO:0000313" key="4">
    <source>
        <dbReference type="Proteomes" id="UP001596501"/>
    </source>
</evidence>
<protein>
    <submittedName>
        <fullName evidence="3">Uncharacterized protein</fullName>
    </submittedName>
</protein>
<gene>
    <name evidence="3" type="ORF">ACFQPB_15895</name>
</gene>
<feature type="transmembrane region" description="Helical" evidence="2">
    <location>
        <begin position="85"/>
        <end position="106"/>
    </location>
</feature>
<evidence type="ECO:0000256" key="2">
    <source>
        <dbReference type="SAM" id="Phobius"/>
    </source>
</evidence>
<sequence length="149" mass="16276">MRLSTRSHAAASSAGLPDAPAEVPAPSLPRRAWRGAWRGVGWMLVFVAIAAAVGGVAWISVQLGVTQSDLLRWQEVVGRWRTWSALAHTVVVMLIGWRWSAIVAWGHRKGIVKASEYEQVLALRDKVLLFLAVYVLAVVIGPATLARLF</sequence>
<dbReference type="EMBL" id="JBHTCA010000014">
    <property type="protein sequence ID" value="MFC7410348.1"/>
    <property type="molecule type" value="Genomic_DNA"/>
</dbReference>
<keyword evidence="2" id="KW-1133">Transmembrane helix</keyword>
<keyword evidence="2" id="KW-0812">Transmembrane</keyword>
<reference evidence="4" key="1">
    <citation type="journal article" date="2019" name="Int. J. Syst. Evol. Microbiol.">
        <title>The Global Catalogue of Microorganisms (GCM) 10K type strain sequencing project: providing services to taxonomists for standard genome sequencing and annotation.</title>
        <authorList>
            <consortium name="The Broad Institute Genomics Platform"/>
            <consortium name="The Broad Institute Genome Sequencing Center for Infectious Disease"/>
            <person name="Wu L."/>
            <person name="Ma J."/>
        </authorList>
    </citation>
    <scope>NUCLEOTIDE SEQUENCE [LARGE SCALE GENOMIC DNA]</scope>
    <source>
        <strain evidence="4">CGMCC 1.12371</strain>
    </source>
</reference>
<accession>A0ABW2QSJ7</accession>
<feature type="transmembrane region" description="Helical" evidence="2">
    <location>
        <begin position="127"/>
        <end position="146"/>
    </location>
</feature>
<dbReference type="RefSeq" id="WP_382225279.1">
    <property type="nucleotide sequence ID" value="NZ_JBHTCA010000014.1"/>
</dbReference>
<keyword evidence="4" id="KW-1185">Reference proteome</keyword>
<feature type="region of interest" description="Disordered" evidence="1">
    <location>
        <begin position="1"/>
        <end position="22"/>
    </location>
</feature>
<dbReference type="Proteomes" id="UP001596501">
    <property type="component" value="Unassembled WGS sequence"/>
</dbReference>
<feature type="transmembrane region" description="Helical" evidence="2">
    <location>
        <begin position="40"/>
        <end position="65"/>
    </location>
</feature>
<evidence type="ECO:0000256" key="1">
    <source>
        <dbReference type="SAM" id="MobiDB-lite"/>
    </source>
</evidence>
<organism evidence="3 4">
    <name type="scientific">Hydrogenophaga atypica</name>
    <dbReference type="NCBI Taxonomy" id="249409"/>
    <lineage>
        <taxon>Bacteria</taxon>
        <taxon>Pseudomonadati</taxon>
        <taxon>Pseudomonadota</taxon>
        <taxon>Betaproteobacteria</taxon>
        <taxon>Burkholderiales</taxon>
        <taxon>Comamonadaceae</taxon>
        <taxon>Hydrogenophaga</taxon>
    </lineage>
</organism>
<evidence type="ECO:0000313" key="3">
    <source>
        <dbReference type="EMBL" id="MFC7410348.1"/>
    </source>
</evidence>
<comment type="caution">
    <text evidence="3">The sequence shown here is derived from an EMBL/GenBank/DDBJ whole genome shotgun (WGS) entry which is preliminary data.</text>
</comment>
<name>A0ABW2QSJ7_9BURK</name>